<dbReference type="PANTHER" id="PTHR19959:SF119">
    <property type="entry name" value="FUNGAL LIPASE-LIKE DOMAIN-CONTAINING PROTEIN"/>
    <property type="match status" value="1"/>
</dbReference>
<keyword evidence="3" id="KW-1185">Reference proteome</keyword>
<gene>
    <name evidence="2" type="ordered locus">Francci3_0158</name>
</gene>
<dbReference type="eggNOG" id="COG4995">
    <property type="taxonomic scope" value="Bacteria"/>
</dbReference>
<feature type="domain" description="CHAT" evidence="1">
    <location>
        <begin position="854"/>
        <end position="1141"/>
    </location>
</feature>
<dbReference type="STRING" id="106370.Francci3_0158"/>
<protein>
    <recommendedName>
        <fullName evidence="1">CHAT domain-containing protein</fullName>
    </recommendedName>
</protein>
<evidence type="ECO:0000313" key="2">
    <source>
        <dbReference type="EMBL" id="ABD09550.1"/>
    </source>
</evidence>
<dbReference type="HOGENOM" id="CLU_001305_0_3_11"/>
<dbReference type="Gene3D" id="1.25.40.10">
    <property type="entry name" value="Tetratricopeptide repeat domain"/>
    <property type="match status" value="3"/>
</dbReference>
<dbReference type="EMBL" id="CP000249">
    <property type="protein sequence ID" value="ABD09550.1"/>
    <property type="molecule type" value="Genomic_DNA"/>
</dbReference>
<dbReference type="KEGG" id="fra:Francci3_0158"/>
<dbReference type="Proteomes" id="UP000001937">
    <property type="component" value="Chromosome"/>
</dbReference>
<dbReference type="AlphaFoldDB" id="Q2JGP2"/>
<dbReference type="Pfam" id="PF12770">
    <property type="entry name" value="CHAT"/>
    <property type="match status" value="1"/>
</dbReference>
<evidence type="ECO:0000313" key="3">
    <source>
        <dbReference type="Proteomes" id="UP000001937"/>
    </source>
</evidence>
<dbReference type="RefSeq" id="WP_011434630.1">
    <property type="nucleotide sequence ID" value="NC_007777.1"/>
</dbReference>
<name>Q2JGP2_FRACC</name>
<dbReference type="InterPro" id="IPR011990">
    <property type="entry name" value="TPR-like_helical_dom_sf"/>
</dbReference>
<organism evidence="2 3">
    <name type="scientific">Frankia casuarinae (strain DSM 45818 / CECT 9043 / HFP020203 / CcI3)</name>
    <dbReference type="NCBI Taxonomy" id="106370"/>
    <lineage>
        <taxon>Bacteria</taxon>
        <taxon>Bacillati</taxon>
        <taxon>Actinomycetota</taxon>
        <taxon>Actinomycetes</taxon>
        <taxon>Frankiales</taxon>
        <taxon>Frankiaceae</taxon>
        <taxon>Frankia</taxon>
    </lineage>
</organism>
<accession>Q2JGP2</accession>
<dbReference type="Pfam" id="PF13374">
    <property type="entry name" value="TPR_10"/>
    <property type="match status" value="1"/>
</dbReference>
<dbReference type="SUPFAM" id="SSF48452">
    <property type="entry name" value="TPR-like"/>
    <property type="match status" value="2"/>
</dbReference>
<dbReference type="InterPro" id="IPR024983">
    <property type="entry name" value="CHAT_dom"/>
</dbReference>
<reference evidence="2 3" key="1">
    <citation type="journal article" date="2007" name="Genome Res.">
        <title>Genome characteristics of facultatively symbiotic Frankia sp. strains reflect host range and host plant biogeography.</title>
        <authorList>
            <person name="Normand P."/>
            <person name="Lapierre P."/>
            <person name="Tisa L.S."/>
            <person name="Gogarten J.P."/>
            <person name="Alloisio N."/>
            <person name="Bagnarol E."/>
            <person name="Bassi C.A."/>
            <person name="Berry A.M."/>
            <person name="Bickhart D.M."/>
            <person name="Choisne N."/>
            <person name="Couloux A."/>
            <person name="Cournoyer B."/>
            <person name="Cruveiller S."/>
            <person name="Daubin V."/>
            <person name="Demange N."/>
            <person name="Francino M.P."/>
            <person name="Goltsman E."/>
            <person name="Huang Y."/>
            <person name="Kopp O.R."/>
            <person name="Labarre L."/>
            <person name="Lapidus A."/>
            <person name="Lavire C."/>
            <person name="Marechal J."/>
            <person name="Martinez M."/>
            <person name="Mastronunzio J.E."/>
            <person name="Mullin B.C."/>
            <person name="Niemann J."/>
            <person name="Pujic P."/>
            <person name="Rawnsley T."/>
            <person name="Rouy Z."/>
            <person name="Schenowitz C."/>
            <person name="Sellstedt A."/>
            <person name="Tavares F."/>
            <person name="Tomkins J.P."/>
            <person name="Vallenet D."/>
            <person name="Valverde C."/>
            <person name="Wall L.G."/>
            <person name="Wang Y."/>
            <person name="Medigue C."/>
            <person name="Benson D.R."/>
        </authorList>
    </citation>
    <scope>NUCLEOTIDE SEQUENCE [LARGE SCALE GENOMIC DNA]</scope>
    <source>
        <strain evidence="3">DSM 45818 / CECT 9043 / CcI3</strain>
    </source>
</reference>
<proteinExistence type="predicted"/>
<dbReference type="PANTHER" id="PTHR19959">
    <property type="entry name" value="KINESIN LIGHT CHAIN"/>
    <property type="match status" value="1"/>
</dbReference>
<sequence>MRDDLLARVQGRLELFAAESSPEIVLANDAVLEVMGLLNAVPDPSIDTDVLLAAGLLYWCRYLVLGGDDGRPDLARARELLASVHRSNPTLLPSEIRDALDEADMNPSSRERLALRAEHLYGQSTKTGDVDGLSEAIALFRRASAVTPVSHPLHVGLLSNLATALQTRFAWTGSDSDIDEAVDLGRLAATRAPENHPSRFLVLSGLSGSLWARCVHRKSPADLEESLQAIRQAVAVIPPQDPNSGRYLSNLSNILRSRFEWTGARADLDEAVEQGRRAVDVTPAHHPQYATMLTNLAVALQTRFVQAGVSTDLTAAIDIFGRAATVTPPSHPHFPVVLGNLSAALLVRALHTGTDSDLTTAVETARRAVAVTPPGSPDRARRLSNLGNILRARFDRVGLLVDLDEAVEVCRQAVVATPASHAERAVILTNLGAVVGLRADRIGRAADLDEAVTVGRQAAAATSTEHTAWVPVMVNLCRALSRRARLAGTSADLDEAVETARAALAAAEAKENRAFVAAAASNLGETLHLRFDRTEDMPDLDGSVAAYRMAVDARGDDPDAATSLSGLGLSLWNRFEHTGRPADRDVSIAVFRRAAALATAAPSIRAKAAGAWASLAATAGDWQQAVAGYSTAVDLLGQVAPRSLDREDQEYRLVTLSRLGSQAAAACLQVGKVERALELWEQGRGVILGQILDARTDLALLAARDPEKAALFRRLQDEFDAPPAFDGSDIPLAEQASPPFVGNDATGTARRGADRRHARAARFASLVSEIRSLPDFERFLLPPTIDDLRHAASQGPIVAVNVSEIRCDALILTTAGVQLLPLPDLTEEAVGDQVLAFLTAVERGDEKGLSNVFGWLWDVLAGPVLERLDIHGPPATGTSWPRMWWCLSGLLSFLPVHAAGHHQARFDPAPDTLIDRVICSYTPTIRALGHARRTAPDAATLVGLPSANDEGRRALVVVMPHTPDAGDLPGAHLEAAILTRILHERVSTLVQDKATRAAVLAALPQARWVHFACHGEAAISAPSTSRLLLHDQPLTVLDVNRLRLTDAELAYLSACETARPGGELSDEAMHLASAFQLAGYRHVIATLWPINDQIAVDLAENIYRFLADGSDVAAAVHNATRAQRNYAPRSPSQWASHIHVGA</sequence>
<evidence type="ECO:0000259" key="1">
    <source>
        <dbReference type="Pfam" id="PF12770"/>
    </source>
</evidence>